<dbReference type="PROSITE" id="PS51257">
    <property type="entry name" value="PROKAR_LIPOPROTEIN"/>
    <property type="match status" value="1"/>
</dbReference>
<gene>
    <name evidence="6" type="ORF">D3878_20465</name>
</gene>
<dbReference type="PANTHER" id="PTHR15704:SF7">
    <property type="entry name" value="SUPERKILLER COMPLEX PROTEIN 3"/>
    <property type="match status" value="1"/>
</dbReference>
<keyword evidence="1" id="KW-0677">Repeat</keyword>
<dbReference type="Pfam" id="PF13181">
    <property type="entry name" value="TPR_8"/>
    <property type="match status" value="1"/>
</dbReference>
<evidence type="ECO:0000256" key="3">
    <source>
        <dbReference type="PROSITE-ProRule" id="PRU00339"/>
    </source>
</evidence>
<evidence type="ECO:0000256" key="4">
    <source>
        <dbReference type="SAM" id="SignalP"/>
    </source>
</evidence>
<organism evidence="6 7">
    <name type="scientific">Noviherbaspirillum sedimenti</name>
    <dbReference type="NCBI Taxonomy" id="2320865"/>
    <lineage>
        <taxon>Bacteria</taxon>
        <taxon>Pseudomonadati</taxon>
        <taxon>Pseudomonadota</taxon>
        <taxon>Betaproteobacteria</taxon>
        <taxon>Burkholderiales</taxon>
        <taxon>Oxalobacteraceae</taxon>
        <taxon>Noviherbaspirillum</taxon>
    </lineage>
</organism>
<dbReference type="InterPro" id="IPR039226">
    <property type="entry name" value="Ski3/TTC37"/>
</dbReference>
<keyword evidence="7" id="KW-1185">Reference proteome</keyword>
<protein>
    <submittedName>
        <fullName evidence="6">Tetratricopeptide repeat protein</fullName>
    </submittedName>
</protein>
<dbReference type="PANTHER" id="PTHR15704">
    <property type="entry name" value="SUPERKILLER 3 PROTEIN-RELATED"/>
    <property type="match status" value="1"/>
</dbReference>
<feature type="signal peptide" evidence="4">
    <location>
        <begin position="1"/>
        <end position="20"/>
    </location>
</feature>
<keyword evidence="2 3" id="KW-0802">TPR repeat</keyword>
<dbReference type="GO" id="GO:0055087">
    <property type="term" value="C:Ski complex"/>
    <property type="evidence" value="ECO:0007669"/>
    <property type="project" value="InterPro"/>
</dbReference>
<dbReference type="EMBL" id="QYUQ01000002">
    <property type="protein sequence ID" value="RJG03670.1"/>
    <property type="molecule type" value="Genomic_DNA"/>
</dbReference>
<feature type="repeat" description="TPR" evidence="3">
    <location>
        <begin position="112"/>
        <end position="145"/>
    </location>
</feature>
<evidence type="ECO:0000313" key="6">
    <source>
        <dbReference type="EMBL" id="RJG03670.1"/>
    </source>
</evidence>
<evidence type="ECO:0000256" key="2">
    <source>
        <dbReference type="ARBA" id="ARBA00022803"/>
    </source>
</evidence>
<dbReference type="InterPro" id="IPR011990">
    <property type="entry name" value="TPR-like_helical_dom_sf"/>
</dbReference>
<dbReference type="Pfam" id="PF13399">
    <property type="entry name" value="LytR_C"/>
    <property type="match status" value="1"/>
</dbReference>
<dbReference type="GO" id="GO:0006401">
    <property type="term" value="P:RNA catabolic process"/>
    <property type="evidence" value="ECO:0007669"/>
    <property type="project" value="InterPro"/>
</dbReference>
<evidence type="ECO:0000256" key="1">
    <source>
        <dbReference type="ARBA" id="ARBA00022737"/>
    </source>
</evidence>
<sequence>MFKLRPIVVVLGACMLQACVAPPTKQEMTIQPLLRVRHSADQSAATYYQLGKYYQERGNLDLAHKAYTQSIALDRRQLEARNALAAIYSRQGRLDEAKALLLQLVADFPAVAHPYNNLGYVYYLQGDFNAAVTTLQRALVLDSGNEWARNNLKAVQTALASHGERAAVAMELSPPAPATRPQGLANVVPPSVPQSRMEVVQIVPNVYELKLKAAVTPVVAERSVEKPALAAATSAPAIVTAAKTFNVEIANGNGITGMARRMRHVLGQRGIAVNRLSNQRPFKHLNTEIQYRVGYKQEAQALQIALRGYAVVVPVNDFSGNSDVRLVLGKDVVAQMARIEGSAIESPLALNVATN</sequence>
<dbReference type="Proteomes" id="UP000266327">
    <property type="component" value="Unassembled WGS sequence"/>
</dbReference>
<comment type="caution">
    <text evidence="6">The sequence shown here is derived from an EMBL/GenBank/DDBJ whole genome shotgun (WGS) entry which is preliminary data.</text>
</comment>
<dbReference type="InterPro" id="IPR019734">
    <property type="entry name" value="TPR_rpt"/>
</dbReference>
<evidence type="ECO:0000313" key="7">
    <source>
        <dbReference type="Proteomes" id="UP000266327"/>
    </source>
</evidence>
<keyword evidence="4" id="KW-0732">Signal</keyword>
<feature type="repeat" description="TPR" evidence="3">
    <location>
        <begin position="44"/>
        <end position="77"/>
    </location>
</feature>
<proteinExistence type="predicted"/>
<name>A0A3A3GRT6_9BURK</name>
<dbReference type="InterPro" id="IPR027381">
    <property type="entry name" value="LytR/CpsA/Psr_C"/>
</dbReference>
<feature type="domain" description="LytR/CpsA/Psr regulator C-terminal" evidence="5">
    <location>
        <begin position="246"/>
        <end position="331"/>
    </location>
</feature>
<dbReference type="Gene3D" id="1.25.40.10">
    <property type="entry name" value="Tetratricopeptide repeat domain"/>
    <property type="match status" value="1"/>
</dbReference>
<dbReference type="PROSITE" id="PS50005">
    <property type="entry name" value="TPR"/>
    <property type="match status" value="2"/>
</dbReference>
<dbReference type="Pfam" id="PF13432">
    <property type="entry name" value="TPR_16"/>
    <property type="match status" value="1"/>
</dbReference>
<dbReference type="AlphaFoldDB" id="A0A3A3GRT6"/>
<dbReference type="Gene3D" id="3.30.70.2390">
    <property type="match status" value="1"/>
</dbReference>
<reference evidence="7" key="1">
    <citation type="submission" date="2018-09" db="EMBL/GenBank/DDBJ databases">
        <authorList>
            <person name="Zhu H."/>
        </authorList>
    </citation>
    <scope>NUCLEOTIDE SEQUENCE [LARGE SCALE GENOMIC DNA]</scope>
    <source>
        <strain evidence="7">K1S02-23</strain>
    </source>
</reference>
<feature type="chain" id="PRO_5017327770" evidence="4">
    <location>
        <begin position="21"/>
        <end position="355"/>
    </location>
</feature>
<dbReference type="SUPFAM" id="SSF48452">
    <property type="entry name" value="TPR-like"/>
    <property type="match status" value="1"/>
</dbReference>
<dbReference type="SMART" id="SM00028">
    <property type="entry name" value="TPR"/>
    <property type="match status" value="3"/>
</dbReference>
<accession>A0A3A3GRT6</accession>
<evidence type="ECO:0000259" key="5">
    <source>
        <dbReference type="Pfam" id="PF13399"/>
    </source>
</evidence>